<name>A0A2X3IGS2_CLOPF</name>
<organism evidence="1 2">
    <name type="scientific">Clostridium perfringens</name>
    <dbReference type="NCBI Taxonomy" id="1502"/>
    <lineage>
        <taxon>Bacteria</taxon>
        <taxon>Bacillati</taxon>
        <taxon>Bacillota</taxon>
        <taxon>Clostridia</taxon>
        <taxon>Eubacteriales</taxon>
        <taxon>Clostridiaceae</taxon>
        <taxon>Clostridium</taxon>
    </lineage>
</organism>
<dbReference type="Proteomes" id="UP000250234">
    <property type="component" value="Unassembled WGS sequence"/>
</dbReference>
<reference evidence="1 2" key="1">
    <citation type="submission" date="2018-06" db="EMBL/GenBank/DDBJ databases">
        <authorList>
            <consortium name="Pathogen Informatics"/>
            <person name="Doyle S."/>
        </authorList>
    </citation>
    <scope>NUCLEOTIDE SEQUENCE [LARGE SCALE GENOMIC DNA]</scope>
    <source>
        <strain evidence="1 2">NCTC8081</strain>
    </source>
</reference>
<gene>
    <name evidence="1" type="ORF">NCTC8081_03220</name>
</gene>
<sequence length="55" mass="6609">MDMLKAYGPHELAKITVRDIANKRRKKDQEVYAYFKNTFENKKMHWGIGFGGYRR</sequence>
<evidence type="ECO:0000313" key="1">
    <source>
        <dbReference type="EMBL" id="SQC85427.1"/>
    </source>
</evidence>
<protein>
    <submittedName>
        <fullName evidence="1">Uncharacterized protein</fullName>
    </submittedName>
</protein>
<dbReference type="AlphaFoldDB" id="A0A2X3IGS2"/>
<evidence type="ECO:0000313" key="2">
    <source>
        <dbReference type="Proteomes" id="UP000250234"/>
    </source>
</evidence>
<accession>A0A2X3IGS2</accession>
<dbReference type="EMBL" id="UAWO01000006">
    <property type="protein sequence ID" value="SQC85427.1"/>
    <property type="molecule type" value="Genomic_DNA"/>
</dbReference>
<dbReference type="RefSeq" id="WP_181465775.1">
    <property type="nucleotide sequence ID" value="NZ_CATNYA010000031.1"/>
</dbReference>
<proteinExistence type="predicted"/>